<gene>
    <name evidence="13" type="ORF">HMPREF9004_0692</name>
</gene>
<keyword evidence="13" id="KW-0378">Hydrolase</keyword>
<feature type="transmembrane region" description="Helical" evidence="10">
    <location>
        <begin position="250"/>
        <end position="269"/>
    </location>
</feature>
<evidence type="ECO:0000256" key="4">
    <source>
        <dbReference type="ARBA" id="ARBA00022692"/>
    </source>
</evidence>
<dbReference type="STRING" id="888050.HMPREF9004_0692"/>
<evidence type="ECO:0000259" key="12">
    <source>
        <dbReference type="PROSITE" id="PS50929"/>
    </source>
</evidence>
<name>N6XBS7_9ACTO</name>
<dbReference type="InterPro" id="IPR036640">
    <property type="entry name" value="ABC1_TM_sf"/>
</dbReference>
<sequence length="577" mass="62643">MKQTFTDLVSIMGRLGEFKRLLIGSVLVIALHQIALILVSVVSVWITTRLVSEDHPQLFLPFLVLFSLAIVHALCYLYDAWWSHQLAYQILARMRIDLYAAIQRIAPRGLSGRRTGDLTATAMNDMEQLEWFYAHTAPVAVAVLINTIIIESVLIALIGPLVLLVLISMVLPILMPWLLAPIQRKQGERVRAGLSSLKSLGLDSVVGARELYALGQREEHTRRVLEMSALVQRDKLAQATRKSIESAGSAFGAAAVSIAILAVLTGRVIEGTYPAQLLPVAIVLIGMATLPVLSLAGMLGIMGEVSSCAHRVNEILDAPDPLPSTVLDLPFVEGEKDAAVGESVTYRYEGEAALKEATLSVPGGRTVALVGPSGAGKSTFAHLLMRFMDPDSGSVRFSGHDLRGIDPDEHRLEVALVPQNGHVFSGTFRSNLLLADWNADDTMMWEALNAAGLEDLVKSLGGLDAPVGDRGTALSGGERQRVVLARAFLRQPRLLILDEPSANLDPELEREITESATRLRQGRTTLVISHRLASLADAESIWVLDSGRVVAHGSHETLKRDSADYRRILADQSDAES</sequence>
<evidence type="ECO:0000313" key="14">
    <source>
        <dbReference type="Proteomes" id="UP000013015"/>
    </source>
</evidence>
<feature type="transmembrane region" description="Helical" evidence="10">
    <location>
        <begin position="131"/>
        <end position="149"/>
    </location>
</feature>
<dbReference type="Gene3D" id="1.20.1560.10">
    <property type="entry name" value="ABC transporter type 1, transmembrane domain"/>
    <property type="match status" value="1"/>
</dbReference>
<feature type="transmembrane region" description="Helical" evidence="10">
    <location>
        <begin position="58"/>
        <end position="78"/>
    </location>
</feature>
<accession>N6XBS7</accession>
<evidence type="ECO:0000256" key="2">
    <source>
        <dbReference type="ARBA" id="ARBA00022448"/>
    </source>
</evidence>
<feature type="domain" description="ABC transporter" evidence="11">
    <location>
        <begin position="339"/>
        <end position="571"/>
    </location>
</feature>
<dbReference type="InterPro" id="IPR017871">
    <property type="entry name" value="ABC_transporter-like_CS"/>
</dbReference>
<dbReference type="FunFam" id="3.40.50.300:FF:000299">
    <property type="entry name" value="ABC transporter ATP-binding protein/permease"/>
    <property type="match status" value="1"/>
</dbReference>
<dbReference type="PANTHER" id="PTHR24221:SF654">
    <property type="entry name" value="ATP-BINDING CASSETTE SUB-FAMILY B MEMBER 6"/>
    <property type="match status" value="1"/>
</dbReference>
<evidence type="ECO:0000256" key="6">
    <source>
        <dbReference type="ARBA" id="ARBA00022840"/>
    </source>
</evidence>
<dbReference type="Pfam" id="PF00005">
    <property type="entry name" value="ABC_tran"/>
    <property type="match status" value="1"/>
</dbReference>
<dbReference type="SMART" id="SM00382">
    <property type="entry name" value="AAA"/>
    <property type="match status" value="1"/>
</dbReference>
<evidence type="ECO:0000256" key="8">
    <source>
        <dbReference type="ARBA" id="ARBA00023136"/>
    </source>
</evidence>
<comment type="subcellular location">
    <subcellularLocation>
        <location evidence="1">Cell membrane</location>
        <topology evidence="1">Multi-pass membrane protein</topology>
    </subcellularLocation>
</comment>
<keyword evidence="2" id="KW-0813">Transport</keyword>
<keyword evidence="8 10" id="KW-0472">Membrane</keyword>
<dbReference type="PROSITE" id="PS50893">
    <property type="entry name" value="ABC_TRANSPORTER_2"/>
    <property type="match status" value="1"/>
</dbReference>
<keyword evidence="4 10" id="KW-0812">Transmembrane</keyword>
<dbReference type="RefSeq" id="WP_005962421.1">
    <property type="nucleotide sequence ID" value="NZ_CP040505.1"/>
</dbReference>
<dbReference type="InterPro" id="IPR003439">
    <property type="entry name" value="ABC_transporter-like_ATP-bd"/>
</dbReference>
<dbReference type="SUPFAM" id="SSF52540">
    <property type="entry name" value="P-loop containing nucleoside triphosphate hydrolases"/>
    <property type="match status" value="1"/>
</dbReference>
<keyword evidence="14" id="KW-1185">Reference proteome</keyword>
<feature type="transmembrane region" description="Helical" evidence="10">
    <location>
        <begin position="281"/>
        <end position="301"/>
    </location>
</feature>
<evidence type="ECO:0000256" key="5">
    <source>
        <dbReference type="ARBA" id="ARBA00022741"/>
    </source>
</evidence>
<feature type="transmembrane region" description="Helical" evidence="10">
    <location>
        <begin position="155"/>
        <end position="179"/>
    </location>
</feature>
<evidence type="ECO:0000256" key="1">
    <source>
        <dbReference type="ARBA" id="ARBA00004651"/>
    </source>
</evidence>
<dbReference type="PATRIC" id="fig|888050.3.peg.662"/>
<dbReference type="eggNOG" id="COG1132">
    <property type="taxonomic scope" value="Bacteria"/>
</dbReference>
<dbReference type="OrthoDB" id="9806127at2"/>
<dbReference type="HOGENOM" id="CLU_000604_84_9_11"/>
<feature type="domain" description="ABC transmembrane type-1" evidence="12">
    <location>
        <begin position="23"/>
        <end position="304"/>
    </location>
</feature>
<dbReference type="GO" id="GO:0005886">
    <property type="term" value="C:plasma membrane"/>
    <property type="evidence" value="ECO:0007669"/>
    <property type="project" value="UniProtKB-SubCell"/>
</dbReference>
<feature type="transmembrane region" description="Helical" evidence="10">
    <location>
        <begin position="21"/>
        <end position="46"/>
    </location>
</feature>
<dbReference type="GO" id="GO:0005524">
    <property type="term" value="F:ATP binding"/>
    <property type="evidence" value="ECO:0007669"/>
    <property type="project" value="UniProtKB-KW"/>
</dbReference>
<comment type="similarity">
    <text evidence="9">Belongs to the ABC transporter superfamily. Lipid exporter (TC 3.A.1.106) family.</text>
</comment>
<dbReference type="AlphaFoldDB" id="N6XBS7"/>
<dbReference type="PANTHER" id="PTHR24221">
    <property type="entry name" value="ATP-BINDING CASSETTE SUB-FAMILY B"/>
    <property type="match status" value="1"/>
</dbReference>
<evidence type="ECO:0000256" key="7">
    <source>
        <dbReference type="ARBA" id="ARBA00022989"/>
    </source>
</evidence>
<dbReference type="InterPro" id="IPR011527">
    <property type="entry name" value="ABC1_TM_dom"/>
</dbReference>
<dbReference type="InterPro" id="IPR027417">
    <property type="entry name" value="P-loop_NTPase"/>
</dbReference>
<evidence type="ECO:0000256" key="3">
    <source>
        <dbReference type="ARBA" id="ARBA00022475"/>
    </source>
</evidence>
<evidence type="ECO:0000256" key="10">
    <source>
        <dbReference type="SAM" id="Phobius"/>
    </source>
</evidence>
<keyword evidence="6" id="KW-0067">ATP-binding</keyword>
<keyword evidence="5" id="KW-0547">Nucleotide-binding</keyword>
<dbReference type="SUPFAM" id="SSF90123">
    <property type="entry name" value="ABC transporter transmembrane region"/>
    <property type="match status" value="1"/>
</dbReference>
<dbReference type="Gene3D" id="3.40.50.300">
    <property type="entry name" value="P-loop containing nucleotide triphosphate hydrolases"/>
    <property type="match status" value="1"/>
</dbReference>
<proteinExistence type="inferred from homology"/>
<evidence type="ECO:0000256" key="9">
    <source>
        <dbReference type="ARBA" id="ARBA00061644"/>
    </source>
</evidence>
<dbReference type="EC" id="3.6.3.-" evidence="13"/>
<evidence type="ECO:0000313" key="13">
    <source>
        <dbReference type="EMBL" id="ENO18643.1"/>
    </source>
</evidence>
<reference evidence="13 14" key="1">
    <citation type="submission" date="2013-03" db="EMBL/GenBank/DDBJ databases">
        <title>Reference genome for the Human Microbiome Project.</title>
        <authorList>
            <person name="Aqrawi P."/>
            <person name="Ayvaz T."/>
            <person name="Bess C."/>
            <person name="Blankenburg K."/>
            <person name="Coyle M."/>
            <person name="Deng J."/>
            <person name="Forbes L."/>
            <person name="Fowler G."/>
            <person name="Francisco L."/>
            <person name="Fu Q."/>
            <person name="Gibbs R."/>
            <person name="Gross S."/>
            <person name="Gubbala S."/>
            <person name="Hale W."/>
            <person name="Hemphill L."/>
            <person name="Highlander S."/>
            <person name="Hirani K."/>
            <person name="Jackson L."/>
            <person name="Jakkamsetti A."/>
            <person name="Javaid M."/>
            <person name="Jayaseelan J.C."/>
            <person name="Jiang H."/>
            <person name="Joshi V."/>
            <person name="Korchina V."/>
            <person name="Kovar C."/>
            <person name="Lara F."/>
            <person name="Lee S."/>
            <person name="Liu Y."/>
            <person name="Mata R."/>
            <person name="Mathew T."/>
            <person name="Munidasa M."/>
            <person name="Muzny D."/>
            <person name="Nazareth L."/>
            <person name="Ngo R."/>
            <person name="Nguyen L."/>
            <person name="Nguyen N."/>
            <person name="Okwuonu G."/>
            <person name="Ongeri F."/>
            <person name="Palculict T."/>
            <person name="Patil S."/>
            <person name="Petrosino J."/>
            <person name="Pham C."/>
            <person name="Pham P."/>
            <person name="Pu L.-L."/>
            <person name="Qin X."/>
            <person name="Qu J."/>
            <person name="Reid J."/>
            <person name="Ross M."/>
            <person name="Ruth R."/>
            <person name="Saada N."/>
            <person name="San Lucas F."/>
            <person name="Santibanez J."/>
            <person name="Shang Y."/>
            <person name="Simmons D."/>
            <person name="Song X.-Z."/>
            <person name="Tang L.-Y."/>
            <person name="Thornton R."/>
            <person name="Warren J."/>
            <person name="Weissenberger G."/>
            <person name="Wilczek-Boney K."/>
            <person name="Worley K."/>
            <person name="Youmans B."/>
            <person name="Zhang J."/>
            <person name="Zhang L."/>
            <person name="Zhao Z."/>
            <person name="Zhou C."/>
            <person name="Zhu D."/>
            <person name="Zhu Y."/>
        </authorList>
    </citation>
    <scope>NUCLEOTIDE SEQUENCE [LARGE SCALE GENOMIC DNA]</scope>
    <source>
        <strain evidence="13 14">F0333</strain>
    </source>
</reference>
<dbReference type="EMBL" id="AQHZ01000010">
    <property type="protein sequence ID" value="ENO18643.1"/>
    <property type="molecule type" value="Genomic_DNA"/>
</dbReference>
<dbReference type="GO" id="GO:0140359">
    <property type="term" value="F:ABC-type transporter activity"/>
    <property type="evidence" value="ECO:0007669"/>
    <property type="project" value="InterPro"/>
</dbReference>
<dbReference type="PROSITE" id="PS50929">
    <property type="entry name" value="ABC_TM1F"/>
    <property type="match status" value="1"/>
</dbReference>
<comment type="caution">
    <text evidence="13">The sequence shown here is derived from an EMBL/GenBank/DDBJ whole genome shotgun (WGS) entry which is preliminary data.</text>
</comment>
<keyword evidence="3" id="KW-1003">Cell membrane</keyword>
<dbReference type="Pfam" id="PF00664">
    <property type="entry name" value="ABC_membrane"/>
    <property type="match status" value="1"/>
</dbReference>
<dbReference type="InterPro" id="IPR039421">
    <property type="entry name" value="Type_1_exporter"/>
</dbReference>
<evidence type="ECO:0000259" key="11">
    <source>
        <dbReference type="PROSITE" id="PS50893"/>
    </source>
</evidence>
<protein>
    <submittedName>
        <fullName evidence="13">ABC superfamily ATP binding cassette transporter ABC protein</fullName>
        <ecNumber evidence="13">3.6.3.-</ecNumber>
    </submittedName>
</protein>
<keyword evidence="7 10" id="KW-1133">Transmembrane helix</keyword>
<organism evidence="13 14">
    <name type="scientific">Schaalia cardiffensis F0333</name>
    <dbReference type="NCBI Taxonomy" id="888050"/>
    <lineage>
        <taxon>Bacteria</taxon>
        <taxon>Bacillati</taxon>
        <taxon>Actinomycetota</taxon>
        <taxon>Actinomycetes</taxon>
        <taxon>Actinomycetales</taxon>
        <taxon>Actinomycetaceae</taxon>
        <taxon>Schaalia</taxon>
    </lineage>
</organism>
<dbReference type="PROSITE" id="PS00211">
    <property type="entry name" value="ABC_TRANSPORTER_1"/>
    <property type="match status" value="1"/>
</dbReference>
<dbReference type="InterPro" id="IPR003593">
    <property type="entry name" value="AAA+_ATPase"/>
</dbReference>
<dbReference type="Proteomes" id="UP000013015">
    <property type="component" value="Unassembled WGS sequence"/>
</dbReference>
<dbReference type="GO" id="GO:0016887">
    <property type="term" value="F:ATP hydrolysis activity"/>
    <property type="evidence" value="ECO:0007669"/>
    <property type="project" value="InterPro"/>
</dbReference>